<dbReference type="PROSITE" id="PS01136">
    <property type="entry name" value="UPF0034"/>
    <property type="match status" value="1"/>
</dbReference>
<evidence type="ECO:0000256" key="2">
    <source>
        <dbReference type="ARBA" id="ARBA00002790"/>
    </source>
</evidence>
<reference evidence="14 15" key="1">
    <citation type="submission" date="2020-08" db="EMBL/GenBank/DDBJ databases">
        <title>A Genomic Blueprint of the Chicken Gut Microbiome.</title>
        <authorList>
            <person name="Gilroy R."/>
            <person name="Ravi A."/>
            <person name="Getino M."/>
            <person name="Pursley I."/>
            <person name="Horton D.L."/>
            <person name="Alikhan N.-F."/>
            <person name="Baker D."/>
            <person name="Gharbi K."/>
            <person name="Hall N."/>
            <person name="Watson M."/>
            <person name="Adriaenssens E.M."/>
            <person name="Foster-Nyarko E."/>
            <person name="Jarju S."/>
            <person name="Secka A."/>
            <person name="Antonio M."/>
            <person name="Oren A."/>
            <person name="Chaudhuri R."/>
            <person name="La Ragione R.M."/>
            <person name="Hildebrand F."/>
            <person name="Pallen M.J."/>
        </authorList>
    </citation>
    <scope>NUCLEOTIDE SEQUENCE [LARGE SCALE GENOMIC DNA]</scope>
    <source>
        <strain evidence="14 15">Sa3CUN1</strain>
    </source>
</reference>
<gene>
    <name evidence="14" type="primary">dusB</name>
    <name evidence="14" type="ORF">H9660_08465</name>
</gene>
<evidence type="ECO:0000256" key="9">
    <source>
        <dbReference type="ARBA" id="ARBA00023002"/>
    </source>
</evidence>
<keyword evidence="8" id="KW-0694">RNA-binding</keyword>
<evidence type="ECO:0000256" key="7">
    <source>
        <dbReference type="ARBA" id="ARBA00022857"/>
    </source>
</evidence>
<dbReference type="PANTHER" id="PTHR45846:SF1">
    <property type="entry name" value="TRNA-DIHYDROURIDINE(47) SYNTHASE [NAD(P)(+)]-LIKE"/>
    <property type="match status" value="1"/>
</dbReference>
<dbReference type="InterPro" id="IPR013785">
    <property type="entry name" value="Aldolase_TIM"/>
</dbReference>
<evidence type="ECO:0000313" key="15">
    <source>
        <dbReference type="Proteomes" id="UP000640335"/>
    </source>
</evidence>
<comment type="function">
    <text evidence="2 12">Catalyzes the synthesis of 5,6-dihydrouridine (D), a modified base found in the D-loop of most tRNAs, via the reduction of the C5-C6 double bond in target uridines.</text>
</comment>
<keyword evidence="3" id="KW-0820">tRNA-binding</keyword>
<dbReference type="InterPro" id="IPR018517">
    <property type="entry name" value="tRNA_hU_synthase_CS"/>
</dbReference>
<evidence type="ECO:0000313" key="14">
    <source>
        <dbReference type="EMBL" id="MBD7915180.1"/>
    </source>
</evidence>
<keyword evidence="6 12" id="KW-0819">tRNA processing</keyword>
<dbReference type="InterPro" id="IPR001269">
    <property type="entry name" value="DUS_fam"/>
</dbReference>
<dbReference type="CDD" id="cd02801">
    <property type="entry name" value="DUS_like_FMN"/>
    <property type="match status" value="1"/>
</dbReference>
<evidence type="ECO:0000256" key="1">
    <source>
        <dbReference type="ARBA" id="ARBA00001917"/>
    </source>
</evidence>
<dbReference type="SUPFAM" id="SSF51395">
    <property type="entry name" value="FMN-linked oxidoreductases"/>
    <property type="match status" value="1"/>
</dbReference>
<comment type="cofactor">
    <cofactor evidence="1 12">
        <name>FMN</name>
        <dbReference type="ChEBI" id="CHEBI:58210"/>
    </cofactor>
</comment>
<evidence type="ECO:0000256" key="6">
    <source>
        <dbReference type="ARBA" id="ARBA00022694"/>
    </source>
</evidence>
<evidence type="ECO:0000256" key="3">
    <source>
        <dbReference type="ARBA" id="ARBA00022555"/>
    </source>
</evidence>
<organism evidence="14 15">
    <name type="scientific">Clostridium gallinarum</name>
    <dbReference type="NCBI Taxonomy" id="2762246"/>
    <lineage>
        <taxon>Bacteria</taxon>
        <taxon>Bacillati</taxon>
        <taxon>Bacillota</taxon>
        <taxon>Clostridia</taxon>
        <taxon>Eubacteriales</taxon>
        <taxon>Clostridiaceae</taxon>
        <taxon>Clostridium</taxon>
    </lineage>
</organism>
<dbReference type="Pfam" id="PF01207">
    <property type="entry name" value="Dus"/>
    <property type="match status" value="1"/>
</dbReference>
<dbReference type="EC" id="1.3.1.-" evidence="12"/>
<keyword evidence="5 12" id="KW-0288">FMN</keyword>
<dbReference type="InterPro" id="IPR004652">
    <property type="entry name" value="DusB-like"/>
</dbReference>
<comment type="similarity">
    <text evidence="12">Belongs to the dus family.</text>
</comment>
<dbReference type="Proteomes" id="UP000640335">
    <property type="component" value="Unassembled WGS sequence"/>
</dbReference>
<evidence type="ECO:0000256" key="4">
    <source>
        <dbReference type="ARBA" id="ARBA00022630"/>
    </source>
</evidence>
<dbReference type="Gene3D" id="1.10.1200.80">
    <property type="entry name" value="Putative flavin oxidoreducatase, domain 2"/>
    <property type="match status" value="1"/>
</dbReference>
<evidence type="ECO:0000256" key="11">
    <source>
        <dbReference type="ARBA" id="ARBA00048802"/>
    </source>
</evidence>
<dbReference type="Gene3D" id="3.20.20.70">
    <property type="entry name" value="Aldolase class I"/>
    <property type="match status" value="1"/>
</dbReference>
<evidence type="ECO:0000256" key="5">
    <source>
        <dbReference type="ARBA" id="ARBA00022643"/>
    </source>
</evidence>
<keyword evidence="15" id="KW-1185">Reference proteome</keyword>
<evidence type="ECO:0000256" key="12">
    <source>
        <dbReference type="PIRNR" id="PIRNR006621"/>
    </source>
</evidence>
<dbReference type="RefSeq" id="WP_191749944.1">
    <property type="nucleotide sequence ID" value="NZ_JACSQZ010000026.1"/>
</dbReference>
<dbReference type="InterPro" id="IPR024036">
    <property type="entry name" value="tRNA-dHydroUridine_Synthase_C"/>
</dbReference>
<sequence length="332" mass="37273">MKIGNLKFENNVFLAPMAGVTDISFRGLCKEMGCGLVYTEMVSAKALYYENENTKSLLRIADEESPVAVQIFGNNPSIMANVVQRHFNEREDICLIDINMGCPVNKITKNGEGSALLKHPELAANIVKEIKKVSTKPVTVKFRKGFDEGSINAVEFAKILEDAGVDALAIHGRTKEQMYEGKADWDIIGKVKEAVSVPVIGNGDVFTSEDALELTKRTKCDGIMVARGSMGNPWIFKQIENKLKGLEQEEITYSDKINMCIRHYELAIKYDGERKAVREMRKHASWYLKGMPKSNEIRAIINSLEESNAVIEILNNYKEDLLKNSINYNQIL</sequence>
<protein>
    <recommendedName>
        <fullName evidence="12">tRNA-dihydrouridine synthase</fullName>
        <ecNumber evidence="12">1.3.1.-</ecNumber>
    </recommendedName>
</protein>
<keyword evidence="4 12" id="KW-0285">Flavoprotein</keyword>
<dbReference type="EMBL" id="JACSQZ010000026">
    <property type="protein sequence ID" value="MBD7915180.1"/>
    <property type="molecule type" value="Genomic_DNA"/>
</dbReference>
<proteinExistence type="inferred from homology"/>
<keyword evidence="9 12" id="KW-0560">Oxidoreductase</keyword>
<feature type="domain" description="DUS-like FMN-binding" evidence="13">
    <location>
        <begin position="14"/>
        <end position="322"/>
    </location>
</feature>
<dbReference type="PANTHER" id="PTHR45846">
    <property type="entry name" value="TRNA-DIHYDROURIDINE(47) SYNTHASE [NAD(P)(+)]-LIKE"/>
    <property type="match status" value="1"/>
</dbReference>
<evidence type="ECO:0000259" key="13">
    <source>
        <dbReference type="Pfam" id="PF01207"/>
    </source>
</evidence>
<accession>A0ABR8Q435</accession>
<dbReference type="NCBIfam" id="TIGR00737">
    <property type="entry name" value="nifR3_yhdG"/>
    <property type="match status" value="1"/>
</dbReference>
<evidence type="ECO:0000256" key="10">
    <source>
        <dbReference type="ARBA" id="ARBA00048205"/>
    </source>
</evidence>
<dbReference type="PIRSF" id="PIRSF006621">
    <property type="entry name" value="Dus"/>
    <property type="match status" value="1"/>
</dbReference>
<comment type="caution">
    <text evidence="14">The sequence shown here is derived from an EMBL/GenBank/DDBJ whole genome shotgun (WGS) entry which is preliminary data.</text>
</comment>
<keyword evidence="7" id="KW-0521">NADP</keyword>
<comment type="catalytic activity">
    <reaction evidence="10">
        <text>a 5,6-dihydrouridine in tRNA + NADP(+) = a uridine in tRNA + NADPH + H(+)</text>
        <dbReference type="Rhea" id="RHEA:23624"/>
        <dbReference type="Rhea" id="RHEA-COMP:13339"/>
        <dbReference type="Rhea" id="RHEA-COMP:13887"/>
        <dbReference type="ChEBI" id="CHEBI:15378"/>
        <dbReference type="ChEBI" id="CHEBI:57783"/>
        <dbReference type="ChEBI" id="CHEBI:58349"/>
        <dbReference type="ChEBI" id="CHEBI:65315"/>
        <dbReference type="ChEBI" id="CHEBI:74443"/>
    </reaction>
</comment>
<comment type="catalytic activity">
    <reaction evidence="11">
        <text>a 5,6-dihydrouridine in tRNA + NAD(+) = a uridine in tRNA + NADH + H(+)</text>
        <dbReference type="Rhea" id="RHEA:54452"/>
        <dbReference type="Rhea" id="RHEA-COMP:13339"/>
        <dbReference type="Rhea" id="RHEA-COMP:13887"/>
        <dbReference type="ChEBI" id="CHEBI:15378"/>
        <dbReference type="ChEBI" id="CHEBI:57540"/>
        <dbReference type="ChEBI" id="CHEBI:57945"/>
        <dbReference type="ChEBI" id="CHEBI:65315"/>
        <dbReference type="ChEBI" id="CHEBI:74443"/>
    </reaction>
</comment>
<evidence type="ECO:0000256" key="8">
    <source>
        <dbReference type="ARBA" id="ARBA00022884"/>
    </source>
</evidence>
<dbReference type="InterPro" id="IPR035587">
    <property type="entry name" value="DUS-like_FMN-bd"/>
</dbReference>
<name>A0ABR8Q435_9CLOT</name>